<proteinExistence type="predicted"/>
<organism evidence="1 2">
    <name type="scientific">Lacipirellula parvula</name>
    <dbReference type="NCBI Taxonomy" id="2650471"/>
    <lineage>
        <taxon>Bacteria</taxon>
        <taxon>Pseudomonadati</taxon>
        <taxon>Planctomycetota</taxon>
        <taxon>Planctomycetia</taxon>
        <taxon>Pirellulales</taxon>
        <taxon>Lacipirellulaceae</taxon>
        <taxon>Lacipirellula</taxon>
    </lineage>
</organism>
<dbReference type="KEGG" id="lpav:PLANPX_4343"/>
<dbReference type="AlphaFoldDB" id="A0A5K7XIE5"/>
<keyword evidence="2" id="KW-1185">Reference proteome</keyword>
<name>A0A5K7XIE5_9BACT</name>
<sequence>MPVDWTNVPTVEIPPPPKAYCPACQSGDFTIVRSMGDQGDGSVFRRCVCRSCSAPFLVVVDPMLASDWQDQVDTSVEYQHHPNREGNNVR</sequence>
<reference evidence="2" key="1">
    <citation type="submission" date="2019-10" db="EMBL/GenBank/DDBJ databases">
        <title>Lacipirellula parvula gen. nov., sp. nov., representing a lineage of planctomycetes widespread in freshwater anoxic habitats, and description of the family Lacipirellulaceae.</title>
        <authorList>
            <person name="Dedysh S.N."/>
            <person name="Kulichevskaya I.S."/>
            <person name="Beletsky A.V."/>
            <person name="Rakitin A.L."/>
            <person name="Mardanov A.V."/>
            <person name="Ivanova A.A."/>
            <person name="Saltykova V.X."/>
            <person name="Rijpstra W.I.C."/>
            <person name="Sinninghe Damste J.S."/>
            <person name="Ravin N.V."/>
        </authorList>
    </citation>
    <scope>NUCLEOTIDE SEQUENCE [LARGE SCALE GENOMIC DNA]</scope>
    <source>
        <strain evidence="2">PX69</strain>
    </source>
</reference>
<dbReference type="RefSeq" id="WP_152100254.1">
    <property type="nucleotide sequence ID" value="NZ_AP021861.1"/>
</dbReference>
<dbReference type="EMBL" id="AP021861">
    <property type="protein sequence ID" value="BBO34731.1"/>
    <property type="molecule type" value="Genomic_DNA"/>
</dbReference>
<evidence type="ECO:0000313" key="2">
    <source>
        <dbReference type="Proteomes" id="UP000326837"/>
    </source>
</evidence>
<protein>
    <submittedName>
        <fullName evidence="1">Uncharacterized protein</fullName>
    </submittedName>
</protein>
<dbReference type="Proteomes" id="UP000326837">
    <property type="component" value="Chromosome"/>
</dbReference>
<gene>
    <name evidence="1" type="ORF">PLANPX_4343</name>
</gene>
<accession>A0A5K7XIE5</accession>
<evidence type="ECO:0000313" key="1">
    <source>
        <dbReference type="EMBL" id="BBO34731.1"/>
    </source>
</evidence>